<evidence type="ECO:0000256" key="1">
    <source>
        <dbReference type="SAM" id="MobiDB-lite"/>
    </source>
</evidence>
<sequence>MAPKRGSSGISLGGDGSGGGTVSNRCEGAFYFDSDNLGWSVAELVISGVSLVAFIVLFILYIVQVNRKPHATKIVKWWTFGLALIFTIIAFVLRLINDVLNDCLITSFYTYNAIWIAVTILFYGLAYLIWLAIFMLPLCLQMLRQARCPTKLAKITLSITLGVLSTIWVAVNVISSWNSWDQSRYFYYDVEFNTHIYNAANALSATYNVLYFVATLVGSAVLIYALVKIRQNPGIKIWVPFTIAFFLASNILSLIEVFHWTVPKKSYTAAASTATGVLDIVFIFGVALGILFSASSNGFAHSNALQSTPGHNPPPVYSDSVPMYKPEMDGQSSVVTSTAYSQYPQAPNNHQQQYPTHQQQTWNYQSTQPPGEWQQAQAQWQQPTEMPVQPPELHGQQRFEAPAQNSSTR</sequence>
<keyword evidence="2" id="KW-1133">Transmembrane helix</keyword>
<keyword evidence="2" id="KW-0812">Transmembrane</keyword>
<keyword evidence="4" id="KW-1185">Reference proteome</keyword>
<name>A0A9P4IMG8_9PEZI</name>
<proteinExistence type="predicted"/>
<evidence type="ECO:0000313" key="4">
    <source>
        <dbReference type="Proteomes" id="UP000799772"/>
    </source>
</evidence>
<keyword evidence="2" id="KW-0472">Membrane</keyword>
<feature type="compositionally biased region" description="Low complexity" evidence="1">
    <location>
        <begin position="347"/>
        <end position="361"/>
    </location>
</feature>
<dbReference type="Proteomes" id="UP000799772">
    <property type="component" value="Unassembled WGS sequence"/>
</dbReference>
<comment type="caution">
    <text evidence="3">The sequence shown here is derived from an EMBL/GenBank/DDBJ whole genome shotgun (WGS) entry which is preliminary data.</text>
</comment>
<feature type="transmembrane region" description="Helical" evidence="2">
    <location>
        <begin position="209"/>
        <end position="227"/>
    </location>
</feature>
<feature type="transmembrane region" description="Helical" evidence="2">
    <location>
        <begin position="44"/>
        <end position="63"/>
    </location>
</feature>
<feature type="region of interest" description="Disordered" evidence="1">
    <location>
        <begin position="343"/>
        <end position="409"/>
    </location>
</feature>
<protein>
    <submittedName>
        <fullName evidence="3">Uncharacterized protein</fullName>
    </submittedName>
</protein>
<evidence type="ECO:0000313" key="3">
    <source>
        <dbReference type="EMBL" id="KAF2101940.1"/>
    </source>
</evidence>
<feature type="transmembrane region" description="Helical" evidence="2">
    <location>
        <begin position="113"/>
        <end position="140"/>
    </location>
</feature>
<dbReference type="OrthoDB" id="10683164at2759"/>
<accession>A0A9P4IMG8</accession>
<feature type="transmembrane region" description="Helical" evidence="2">
    <location>
        <begin position="75"/>
        <end position="93"/>
    </location>
</feature>
<feature type="transmembrane region" description="Helical" evidence="2">
    <location>
        <begin position="267"/>
        <end position="292"/>
    </location>
</feature>
<evidence type="ECO:0000256" key="2">
    <source>
        <dbReference type="SAM" id="Phobius"/>
    </source>
</evidence>
<feature type="compositionally biased region" description="Low complexity" evidence="1">
    <location>
        <begin position="373"/>
        <end position="382"/>
    </location>
</feature>
<gene>
    <name evidence="3" type="ORF">NA57DRAFT_73379</name>
</gene>
<dbReference type="AlphaFoldDB" id="A0A9P4IMG8"/>
<reference evidence="3" key="1">
    <citation type="journal article" date="2020" name="Stud. Mycol.">
        <title>101 Dothideomycetes genomes: a test case for predicting lifestyles and emergence of pathogens.</title>
        <authorList>
            <person name="Haridas S."/>
            <person name="Albert R."/>
            <person name="Binder M."/>
            <person name="Bloem J."/>
            <person name="Labutti K."/>
            <person name="Salamov A."/>
            <person name="Andreopoulos B."/>
            <person name="Baker S."/>
            <person name="Barry K."/>
            <person name="Bills G."/>
            <person name="Bluhm B."/>
            <person name="Cannon C."/>
            <person name="Castanera R."/>
            <person name="Culley D."/>
            <person name="Daum C."/>
            <person name="Ezra D."/>
            <person name="Gonzalez J."/>
            <person name="Henrissat B."/>
            <person name="Kuo A."/>
            <person name="Liang C."/>
            <person name="Lipzen A."/>
            <person name="Lutzoni F."/>
            <person name="Magnuson J."/>
            <person name="Mondo S."/>
            <person name="Nolan M."/>
            <person name="Ohm R."/>
            <person name="Pangilinan J."/>
            <person name="Park H.-J."/>
            <person name="Ramirez L."/>
            <person name="Alfaro M."/>
            <person name="Sun H."/>
            <person name="Tritt A."/>
            <person name="Yoshinaga Y."/>
            <person name="Zwiers L.-H."/>
            <person name="Turgeon B."/>
            <person name="Goodwin S."/>
            <person name="Spatafora J."/>
            <person name="Crous P."/>
            <person name="Grigoriev I."/>
        </authorList>
    </citation>
    <scope>NUCLEOTIDE SEQUENCE</scope>
    <source>
        <strain evidence="3">CBS 133067</strain>
    </source>
</reference>
<organism evidence="3 4">
    <name type="scientific">Rhizodiscina lignyota</name>
    <dbReference type="NCBI Taxonomy" id="1504668"/>
    <lineage>
        <taxon>Eukaryota</taxon>
        <taxon>Fungi</taxon>
        <taxon>Dikarya</taxon>
        <taxon>Ascomycota</taxon>
        <taxon>Pezizomycotina</taxon>
        <taxon>Dothideomycetes</taxon>
        <taxon>Pleosporomycetidae</taxon>
        <taxon>Aulographales</taxon>
        <taxon>Rhizodiscinaceae</taxon>
        <taxon>Rhizodiscina</taxon>
    </lineage>
</organism>
<dbReference type="EMBL" id="ML978123">
    <property type="protein sequence ID" value="KAF2101940.1"/>
    <property type="molecule type" value="Genomic_DNA"/>
</dbReference>
<feature type="transmembrane region" description="Helical" evidence="2">
    <location>
        <begin position="239"/>
        <end position="261"/>
    </location>
</feature>
<feature type="transmembrane region" description="Helical" evidence="2">
    <location>
        <begin position="152"/>
        <end position="171"/>
    </location>
</feature>